<evidence type="ECO:0000256" key="1">
    <source>
        <dbReference type="ARBA" id="ARBA00022741"/>
    </source>
</evidence>
<keyword evidence="1" id="KW-0547">Nucleotide-binding</keyword>
<dbReference type="Gene3D" id="3.40.50.300">
    <property type="entry name" value="P-loop containing nucleotide triphosphate hydrolases"/>
    <property type="match status" value="1"/>
</dbReference>
<proteinExistence type="predicted"/>
<keyword evidence="6" id="KW-1185">Reference proteome</keyword>
<feature type="region of interest" description="Disordered" evidence="3">
    <location>
        <begin position="1"/>
        <end position="28"/>
    </location>
</feature>
<gene>
    <name evidence="5" type="ORF">FHS28_001476</name>
</gene>
<evidence type="ECO:0000256" key="2">
    <source>
        <dbReference type="ARBA" id="ARBA00022840"/>
    </source>
</evidence>
<dbReference type="InterPro" id="IPR010488">
    <property type="entry name" value="Zeta_toxin_domain"/>
</dbReference>
<dbReference type="PANTHER" id="PTHR39206">
    <property type="entry name" value="SLL8004 PROTEIN"/>
    <property type="match status" value="1"/>
</dbReference>
<name>A0ABR6GPP0_9BURK</name>
<sequence>MSLTPKPPRPAQPRLRVLAGPNGSGKSTIQKELRPEWIGVFVNADEIEKALKESQGVLDLKRLGIIAKASVVQKHFERHLSSSGFAKKLGLDRLVGTLRVDKSLHLYVPGPHDSYLASVLADAIRRELLAEGHTFTFETVMSSPDKVEFMKEARAQGYRVYLYFVATDDPEINLDRVKRRVLQGGHPVPEEKVRKRYRESIDLLMEACQAAHRTYIFDNSGSRHKLLAEMEELDDEVSIQVHASLLNPWFVETALWRSFS</sequence>
<feature type="compositionally biased region" description="Pro residues" evidence="3">
    <location>
        <begin position="1"/>
        <end position="11"/>
    </location>
</feature>
<dbReference type="EMBL" id="JACHXO010000002">
    <property type="protein sequence ID" value="MBB3194091.1"/>
    <property type="molecule type" value="Genomic_DNA"/>
</dbReference>
<accession>A0ABR6GPP0</accession>
<dbReference type="Pfam" id="PF06414">
    <property type="entry name" value="Zeta_toxin"/>
    <property type="match status" value="1"/>
</dbReference>
<evidence type="ECO:0000313" key="6">
    <source>
        <dbReference type="Proteomes" id="UP000574369"/>
    </source>
</evidence>
<evidence type="ECO:0000259" key="4">
    <source>
        <dbReference type="Pfam" id="PF06414"/>
    </source>
</evidence>
<reference evidence="5 6" key="1">
    <citation type="submission" date="2020-08" db="EMBL/GenBank/DDBJ databases">
        <title>Genomic Encyclopedia of Type Strains, Phase III (KMG-III): the genomes of soil and plant-associated and newly described type strains.</title>
        <authorList>
            <person name="Whitman W."/>
        </authorList>
    </citation>
    <scope>NUCLEOTIDE SEQUENCE [LARGE SCALE GENOMIC DNA]</scope>
    <source>
        <strain evidence="5 6">CECT 7247</strain>
    </source>
</reference>
<dbReference type="PANTHER" id="PTHR39206:SF1">
    <property type="entry name" value="SLL8004 PROTEIN"/>
    <property type="match status" value="1"/>
</dbReference>
<keyword evidence="2" id="KW-0067">ATP-binding</keyword>
<dbReference type="Proteomes" id="UP000574369">
    <property type="component" value="Unassembled WGS sequence"/>
</dbReference>
<evidence type="ECO:0000313" key="5">
    <source>
        <dbReference type="EMBL" id="MBB3194091.1"/>
    </source>
</evidence>
<comment type="caution">
    <text evidence="5">The sequence shown here is derived from an EMBL/GenBank/DDBJ whole genome shotgun (WGS) entry which is preliminary data.</text>
</comment>
<feature type="domain" description="Zeta toxin" evidence="4">
    <location>
        <begin position="118"/>
        <end position="221"/>
    </location>
</feature>
<dbReference type="RefSeq" id="WP_310736756.1">
    <property type="nucleotide sequence ID" value="NZ_JACHXO010000002.1"/>
</dbReference>
<dbReference type="SUPFAM" id="SSF52540">
    <property type="entry name" value="P-loop containing nucleoside triphosphate hydrolases"/>
    <property type="match status" value="1"/>
</dbReference>
<evidence type="ECO:0000256" key="3">
    <source>
        <dbReference type="SAM" id="MobiDB-lite"/>
    </source>
</evidence>
<dbReference type="InterPro" id="IPR027417">
    <property type="entry name" value="P-loop_NTPase"/>
</dbReference>
<organism evidence="5 6">
    <name type="scientific">Roseateles terrae</name>
    <dbReference type="NCBI Taxonomy" id="431060"/>
    <lineage>
        <taxon>Bacteria</taxon>
        <taxon>Pseudomonadati</taxon>
        <taxon>Pseudomonadota</taxon>
        <taxon>Betaproteobacteria</taxon>
        <taxon>Burkholderiales</taxon>
        <taxon>Sphaerotilaceae</taxon>
        <taxon>Roseateles</taxon>
    </lineage>
</organism>
<protein>
    <submittedName>
        <fullName evidence="5">ABC-type ATPase</fullName>
    </submittedName>
</protein>